<keyword evidence="1" id="KW-1133">Transmembrane helix</keyword>
<reference evidence="2" key="1">
    <citation type="submission" date="2022-07" db="EMBL/GenBank/DDBJ databases">
        <title>Phylogenomic reconstructions and comparative analyses of Kickxellomycotina fungi.</title>
        <authorList>
            <person name="Reynolds N.K."/>
            <person name="Stajich J.E."/>
            <person name="Barry K."/>
            <person name="Grigoriev I.V."/>
            <person name="Crous P."/>
            <person name="Smith M.E."/>
        </authorList>
    </citation>
    <scope>NUCLEOTIDE SEQUENCE</scope>
    <source>
        <strain evidence="2">NBRC 105413</strain>
    </source>
</reference>
<accession>A0A9W7XJZ0</accession>
<keyword evidence="3" id="KW-1185">Reference proteome</keyword>
<dbReference type="EMBL" id="JANBOH010000125">
    <property type="protein sequence ID" value="KAJ1645070.1"/>
    <property type="molecule type" value="Genomic_DNA"/>
</dbReference>
<keyword evidence="1" id="KW-0812">Transmembrane</keyword>
<evidence type="ECO:0000313" key="3">
    <source>
        <dbReference type="Proteomes" id="UP001145021"/>
    </source>
</evidence>
<keyword evidence="1" id="KW-0472">Membrane</keyword>
<organism evidence="2 3">
    <name type="scientific">Coemansia asiatica</name>
    <dbReference type="NCBI Taxonomy" id="1052880"/>
    <lineage>
        <taxon>Eukaryota</taxon>
        <taxon>Fungi</taxon>
        <taxon>Fungi incertae sedis</taxon>
        <taxon>Zoopagomycota</taxon>
        <taxon>Kickxellomycotina</taxon>
        <taxon>Kickxellomycetes</taxon>
        <taxon>Kickxellales</taxon>
        <taxon>Kickxellaceae</taxon>
        <taxon>Coemansia</taxon>
    </lineage>
</organism>
<proteinExistence type="predicted"/>
<dbReference type="AlphaFoldDB" id="A0A9W7XJZ0"/>
<dbReference type="Proteomes" id="UP001145021">
    <property type="component" value="Unassembled WGS sequence"/>
</dbReference>
<evidence type="ECO:0000313" key="2">
    <source>
        <dbReference type="EMBL" id="KAJ1645070.1"/>
    </source>
</evidence>
<feature type="non-terminal residue" evidence="2">
    <location>
        <position position="1"/>
    </location>
</feature>
<feature type="transmembrane region" description="Helical" evidence="1">
    <location>
        <begin position="192"/>
        <end position="214"/>
    </location>
</feature>
<comment type="caution">
    <text evidence="2">The sequence shown here is derived from an EMBL/GenBank/DDBJ whole genome shotgun (WGS) entry which is preliminary data.</text>
</comment>
<name>A0A9W7XJZ0_9FUNG</name>
<gene>
    <name evidence="2" type="ORF">LPJ64_003291</name>
</gene>
<protein>
    <submittedName>
        <fullName evidence="2">Uncharacterized protein</fullName>
    </submittedName>
</protein>
<evidence type="ECO:0000256" key="1">
    <source>
        <dbReference type="SAM" id="Phobius"/>
    </source>
</evidence>
<dbReference type="InterPro" id="IPR025886">
    <property type="entry name" value="PP2-like"/>
</dbReference>
<dbReference type="Pfam" id="PF14299">
    <property type="entry name" value="PP2"/>
    <property type="match status" value="1"/>
</dbReference>
<sequence>EECTIAHLRNPHWEIAQDPRSVFGKVALLHAVSWLHVSGTFRGIHTGKYRVVWRLAVLPRAQCVFDIVFQAKTQNGHLIEAQLPHNVRLLEFGSDYFDFVLSDMLDVTEPFEDVDVECKCTSRDWKTNLMLCSVRLEPVQCISRSQKRGWARQLLKIDNENHGGRRLRPLKNISALPGASYRPWQPWTAFRWYESATMALFFVVLALAFAQLLLSRAT</sequence>